<evidence type="ECO:0000256" key="8">
    <source>
        <dbReference type="ARBA" id="ARBA00023146"/>
    </source>
</evidence>
<dbReference type="PRINTS" id="PR00986">
    <property type="entry name" value="TRNASYNTHVAL"/>
</dbReference>
<keyword evidence="6 11" id="KW-0067">ATP-binding</keyword>
<dbReference type="SUPFAM" id="SSF50677">
    <property type="entry name" value="ValRS/IleRS/LeuRS editing domain"/>
    <property type="match status" value="1"/>
</dbReference>
<dbReference type="GO" id="GO:0005829">
    <property type="term" value="C:cytosol"/>
    <property type="evidence" value="ECO:0007669"/>
    <property type="project" value="TreeGrafter"/>
</dbReference>
<evidence type="ECO:0000256" key="4">
    <source>
        <dbReference type="ARBA" id="ARBA00022598"/>
    </source>
</evidence>
<dbReference type="InterPro" id="IPR002300">
    <property type="entry name" value="aa-tRNA-synth_Ia"/>
</dbReference>
<dbReference type="PANTHER" id="PTHR11946:SF93">
    <property type="entry name" value="VALINE--TRNA LIGASE, CHLOROPLASTIC_MITOCHONDRIAL 2"/>
    <property type="match status" value="1"/>
</dbReference>
<dbReference type="Pfam" id="PF08264">
    <property type="entry name" value="Anticodon_1"/>
    <property type="match status" value="1"/>
</dbReference>
<dbReference type="PANTHER" id="PTHR11946">
    <property type="entry name" value="VALYL-TRNA SYNTHETASES"/>
    <property type="match status" value="1"/>
</dbReference>
<dbReference type="InterPro" id="IPR014729">
    <property type="entry name" value="Rossmann-like_a/b/a_fold"/>
</dbReference>
<evidence type="ECO:0000313" key="14">
    <source>
        <dbReference type="EMBL" id="PIT97485.1"/>
    </source>
</evidence>
<dbReference type="InterPro" id="IPR009008">
    <property type="entry name" value="Val/Leu/Ile-tRNA-synth_edit"/>
</dbReference>
<dbReference type="InterPro" id="IPR022874">
    <property type="entry name" value="Valine-tRNA_ligase_type_2"/>
</dbReference>
<dbReference type="GO" id="GO:0004832">
    <property type="term" value="F:valine-tRNA ligase activity"/>
    <property type="evidence" value="ECO:0007669"/>
    <property type="project" value="UniProtKB-UniRule"/>
</dbReference>
<dbReference type="GO" id="GO:0005524">
    <property type="term" value="F:ATP binding"/>
    <property type="evidence" value="ECO:0007669"/>
    <property type="project" value="UniProtKB-KW"/>
</dbReference>
<comment type="similarity">
    <text evidence="11">Belongs to the class-I aminoacyl-tRNA synthetase family.</text>
</comment>
<dbReference type="FunFam" id="3.40.50.620:FF:000192">
    <property type="entry name" value="Valine--tRNA ligase"/>
    <property type="match status" value="1"/>
</dbReference>
<reference evidence="15" key="1">
    <citation type="submission" date="2017-09" db="EMBL/GenBank/DDBJ databases">
        <title>Depth-based differentiation of microbial function through sediment-hosted aquifers and enrichment of novel symbionts in the deep terrestrial subsurface.</title>
        <authorList>
            <person name="Probst A.J."/>
            <person name="Ladd B."/>
            <person name="Jarett J.K."/>
            <person name="Geller-Mcgrath D.E."/>
            <person name="Sieber C.M.K."/>
            <person name="Emerson J.B."/>
            <person name="Anantharaman K."/>
            <person name="Thomas B.C."/>
            <person name="Malmstrom R."/>
            <person name="Stieglmeier M."/>
            <person name="Klingl A."/>
            <person name="Woyke T."/>
            <person name="Ryan C.M."/>
            <person name="Banfield J.F."/>
        </authorList>
    </citation>
    <scope>NUCLEOTIDE SEQUENCE [LARGE SCALE GENOMIC DNA]</scope>
</reference>
<dbReference type="Proteomes" id="UP000228596">
    <property type="component" value="Unassembled WGS sequence"/>
</dbReference>
<dbReference type="EMBL" id="PEZV01000008">
    <property type="protein sequence ID" value="PIT97485.1"/>
    <property type="molecule type" value="Genomic_DNA"/>
</dbReference>
<dbReference type="PROSITE" id="PS00178">
    <property type="entry name" value="AA_TRNA_LIGASE_I"/>
    <property type="match status" value="1"/>
</dbReference>
<evidence type="ECO:0000256" key="9">
    <source>
        <dbReference type="ARBA" id="ARBA00047552"/>
    </source>
</evidence>
<dbReference type="SUPFAM" id="SSF47323">
    <property type="entry name" value="Anticodon-binding domain of a subclass of class I aminoacyl-tRNA synthetases"/>
    <property type="match status" value="1"/>
</dbReference>
<keyword evidence="8 11" id="KW-0030">Aminoacyl-tRNA synthetase</keyword>
<dbReference type="AlphaFoldDB" id="A0A2M6WXG6"/>
<dbReference type="Gene3D" id="3.40.50.620">
    <property type="entry name" value="HUPs"/>
    <property type="match status" value="2"/>
</dbReference>
<dbReference type="InterPro" id="IPR009080">
    <property type="entry name" value="tRNAsynth_Ia_anticodon-bd"/>
</dbReference>
<dbReference type="EC" id="6.1.1.9" evidence="2 10"/>
<accession>A0A2M6WXG6</accession>
<dbReference type="CDD" id="cd00817">
    <property type="entry name" value="ValRS_core"/>
    <property type="match status" value="1"/>
</dbReference>
<protein>
    <recommendedName>
        <fullName evidence="2 10">Valine--tRNA ligase</fullName>
        <ecNumber evidence="2 10">6.1.1.9</ecNumber>
    </recommendedName>
</protein>
<evidence type="ECO:0000256" key="11">
    <source>
        <dbReference type="RuleBase" id="RU363035"/>
    </source>
</evidence>
<organism evidence="14 15">
    <name type="scientific">Candidatus Berkelbacteria bacterium CG10_big_fil_rev_8_21_14_0_10_41_12</name>
    <dbReference type="NCBI Taxonomy" id="1974513"/>
    <lineage>
        <taxon>Bacteria</taxon>
        <taxon>Candidatus Berkelbacteria</taxon>
    </lineage>
</organism>
<dbReference type="NCBIfam" id="TIGR00422">
    <property type="entry name" value="valS"/>
    <property type="match status" value="1"/>
</dbReference>
<evidence type="ECO:0000259" key="12">
    <source>
        <dbReference type="Pfam" id="PF00133"/>
    </source>
</evidence>
<evidence type="ECO:0000256" key="7">
    <source>
        <dbReference type="ARBA" id="ARBA00022917"/>
    </source>
</evidence>
<feature type="domain" description="Methionyl/Valyl/Leucyl/Isoleucyl-tRNA synthetase anticodon-binding" evidence="13">
    <location>
        <begin position="608"/>
        <end position="757"/>
    </location>
</feature>
<comment type="catalytic activity">
    <reaction evidence="9">
        <text>tRNA(Val) + L-valine + ATP = L-valyl-tRNA(Val) + AMP + diphosphate</text>
        <dbReference type="Rhea" id="RHEA:10704"/>
        <dbReference type="Rhea" id="RHEA-COMP:9672"/>
        <dbReference type="Rhea" id="RHEA-COMP:9708"/>
        <dbReference type="ChEBI" id="CHEBI:30616"/>
        <dbReference type="ChEBI" id="CHEBI:33019"/>
        <dbReference type="ChEBI" id="CHEBI:57762"/>
        <dbReference type="ChEBI" id="CHEBI:78442"/>
        <dbReference type="ChEBI" id="CHEBI:78537"/>
        <dbReference type="ChEBI" id="CHEBI:456215"/>
        <dbReference type="EC" id="6.1.1.9"/>
    </reaction>
</comment>
<evidence type="ECO:0000256" key="3">
    <source>
        <dbReference type="ARBA" id="ARBA00022490"/>
    </source>
</evidence>
<name>A0A2M6WXG6_9BACT</name>
<evidence type="ECO:0000256" key="6">
    <source>
        <dbReference type="ARBA" id="ARBA00022840"/>
    </source>
</evidence>
<keyword evidence="7 11" id="KW-0648">Protein biosynthesis</keyword>
<keyword evidence="5 11" id="KW-0547">Nucleotide-binding</keyword>
<dbReference type="Gene3D" id="1.10.730.10">
    <property type="entry name" value="Isoleucyl-tRNA Synthetase, Domain 1"/>
    <property type="match status" value="1"/>
</dbReference>
<keyword evidence="3" id="KW-0963">Cytoplasm</keyword>
<sequence>MDKQYDFISRELEIQKFWQKNGIFKFDPDLEKEVFSIDTPPPTVSGQMHIGHSFSYTQQDIVARFARLANKNVFYPFGTDDNGLPTERLIEKLKNVRTVDMKRSQFIELCQKTLQEILPDFIQDWKDIGMSCDFDLYYSTIDDNSRRLSQQSFIDLYKMGRAYRIEAPVVWCPTCRTAISQMEMEDRVDESKFCDLTFKLDNGEELIISTTRPELLSSCVAIFVNPQDERYQKIVNQMAQVPIFNHKVKVIADSRAEMEKGTGAAMCCTFGDATDMQWYRAHKLPLILSIDQSGHMTDKAGKYKGMTAKEAREAITSDLKVAGLMIGEKKITHNVNVHERCKTQVEIINSKQWFIKYLDLKEQFLSAGNKLNWYPDFMKSRLENWIKGLQWDWCISRQRFFGVPFPLWYCKNCGKVKLANVDDLPVDPIKDKPKTPCDCGSNEFEPEIDVLDTWATSSLTPQIAISLVSDKVAKDKLFPMSLRPQAHDIISFWLFNTLVKSLLHENKNPWRDVMISGWVLDPKGRKMSKSLGNVIEPKNIIKSYGADAIRYWACGAALGQDISFTEEEIRVGKKTVLKLWNAARFCKLQFEQNLFTPDNEKLNLEPEDEWIISRLIIAVDEYKKSFKQYNLPMARAAVDKLFWDDFADNYLEIIKERVYGQDEGSKHAALNTLYSILFGIVCLYSPIIAHVSEKIYDEIYKRDKNKESISQFIFGDLNLGKVNKNIVSDFEIVKKIISKIRKYKSEHQLSINAPISKVTIQAEDDFEAYFSLIKSVSNAKSVTLGRGNLEIEDTVKVKIS</sequence>
<dbReference type="Pfam" id="PF00133">
    <property type="entry name" value="tRNA-synt_1"/>
    <property type="match status" value="1"/>
</dbReference>
<proteinExistence type="inferred from homology"/>
<feature type="domain" description="Aminoacyl-tRNA synthetase class Ia" evidence="12">
    <location>
        <begin position="14"/>
        <end position="564"/>
    </location>
</feature>
<gene>
    <name evidence="14" type="ORF">COT77_01190</name>
</gene>
<dbReference type="InterPro" id="IPR002303">
    <property type="entry name" value="Valyl-tRNA_ligase"/>
</dbReference>
<evidence type="ECO:0000256" key="1">
    <source>
        <dbReference type="ARBA" id="ARBA00004496"/>
    </source>
</evidence>
<dbReference type="CDD" id="cd07962">
    <property type="entry name" value="Anticodon_Ia_Val"/>
    <property type="match status" value="1"/>
</dbReference>
<dbReference type="InterPro" id="IPR013155">
    <property type="entry name" value="M/V/L/I-tRNA-synth_anticd-bd"/>
</dbReference>
<dbReference type="InterPro" id="IPR001412">
    <property type="entry name" value="aa-tRNA-synth_I_CS"/>
</dbReference>
<comment type="subcellular location">
    <subcellularLocation>
        <location evidence="1">Cytoplasm</location>
    </subcellularLocation>
</comment>
<dbReference type="NCBIfam" id="NF009687">
    <property type="entry name" value="PRK13208.1"/>
    <property type="match status" value="1"/>
</dbReference>
<dbReference type="GO" id="GO:0006438">
    <property type="term" value="P:valyl-tRNA aminoacylation"/>
    <property type="evidence" value="ECO:0007669"/>
    <property type="project" value="UniProtKB-UniRule"/>
</dbReference>
<evidence type="ECO:0000256" key="5">
    <source>
        <dbReference type="ARBA" id="ARBA00022741"/>
    </source>
</evidence>
<dbReference type="InterPro" id="IPR033705">
    <property type="entry name" value="Anticodon_Ia_Val"/>
</dbReference>
<dbReference type="SUPFAM" id="SSF52374">
    <property type="entry name" value="Nucleotidylyl transferase"/>
    <property type="match status" value="1"/>
</dbReference>
<keyword evidence="4 11" id="KW-0436">Ligase</keyword>
<evidence type="ECO:0000259" key="13">
    <source>
        <dbReference type="Pfam" id="PF08264"/>
    </source>
</evidence>
<evidence type="ECO:0000256" key="10">
    <source>
        <dbReference type="NCBIfam" id="TIGR00422"/>
    </source>
</evidence>
<dbReference type="HAMAP" id="MF_02005">
    <property type="entry name" value="Val_tRNA_synth_type2"/>
    <property type="match status" value="1"/>
</dbReference>
<dbReference type="GO" id="GO:0002161">
    <property type="term" value="F:aminoacyl-tRNA deacylase activity"/>
    <property type="evidence" value="ECO:0007669"/>
    <property type="project" value="InterPro"/>
</dbReference>
<comment type="caution">
    <text evidence="14">The sequence shown here is derived from an EMBL/GenBank/DDBJ whole genome shotgun (WGS) entry which is preliminary data.</text>
</comment>
<evidence type="ECO:0000256" key="2">
    <source>
        <dbReference type="ARBA" id="ARBA00013169"/>
    </source>
</evidence>
<evidence type="ECO:0000313" key="15">
    <source>
        <dbReference type="Proteomes" id="UP000228596"/>
    </source>
</evidence>